<sequence>MQERKRLLICGGGHASLPAIKMGKHWQKHGLEVLLVSAHPYLYYSGAVPQYLGGFFDEDEARIDLKKLCHDYGTSFICASVKEVDGEAQTVVISTGKQLHWDYLFINTGVRSRNSDYDHAHYFPVKPMQRLVQLFGKLESAATAGLKILILGGGAAGCEIALNLSVSNHKNIRSVTLFEADDRILSSFPERLSAVVRRALAENRVSISCKRKIAGDEISQLMSDYDIVIDASGNMPETERIKHGLTTDESGRIRVHQTLQSADYPNIFAAGDCALVGESGYMPVGVHAVKQGALFRDVMDAILRGSALPAYKPWPATPLILSQGQSRGFFVSGKLVFSGRWCIILKYMLDMNWLEKYTLPRSERRSWFRLIYDGFTRTKKAKPPQS</sequence>
<evidence type="ECO:0000313" key="7">
    <source>
        <dbReference type="Proteomes" id="UP000254808"/>
    </source>
</evidence>
<dbReference type="InterPro" id="IPR036188">
    <property type="entry name" value="FAD/NAD-bd_sf"/>
</dbReference>
<comment type="cofactor">
    <cofactor evidence="1">
        <name>FAD</name>
        <dbReference type="ChEBI" id="CHEBI:57692"/>
    </cofactor>
</comment>
<evidence type="ECO:0000259" key="5">
    <source>
        <dbReference type="Pfam" id="PF07992"/>
    </source>
</evidence>
<proteinExistence type="predicted"/>
<dbReference type="GO" id="GO:0003955">
    <property type="term" value="F:NAD(P)H dehydrogenase (quinone) activity"/>
    <property type="evidence" value="ECO:0007669"/>
    <property type="project" value="TreeGrafter"/>
</dbReference>
<keyword evidence="3" id="KW-0274">FAD</keyword>
<dbReference type="Gene3D" id="3.50.50.100">
    <property type="match status" value="1"/>
</dbReference>
<protein>
    <submittedName>
        <fullName evidence="6">NADH dehydrogenase, FAD-containing subunit</fullName>
    </submittedName>
</protein>
<evidence type="ECO:0000256" key="1">
    <source>
        <dbReference type="ARBA" id="ARBA00001974"/>
    </source>
</evidence>
<keyword evidence="4" id="KW-0560">Oxidoreductase</keyword>
<dbReference type="InterPro" id="IPR023753">
    <property type="entry name" value="FAD/NAD-binding_dom"/>
</dbReference>
<dbReference type="PRINTS" id="PR00368">
    <property type="entry name" value="FADPNR"/>
</dbReference>
<dbReference type="RefSeq" id="WP_114982738.1">
    <property type="nucleotide sequence ID" value="NZ_CP027806.1"/>
</dbReference>
<dbReference type="GO" id="GO:0019646">
    <property type="term" value="P:aerobic electron transport chain"/>
    <property type="evidence" value="ECO:0007669"/>
    <property type="project" value="TreeGrafter"/>
</dbReference>
<dbReference type="OrthoDB" id="9772934at2"/>
<reference evidence="6 7" key="1">
    <citation type="submission" date="2018-03" db="EMBL/GenBank/DDBJ databases">
        <title>Phenotypic and genomic properties of Cyclonatronum proteinivorum gen. nov., sp. nov., a haloalkaliphilic bacteroidete from soda lakes possessing Na+-translocating rhodopsin.</title>
        <authorList>
            <person name="Toshchakov S.V."/>
            <person name="Korzhenkov A."/>
            <person name="Samarov N.I."/>
            <person name="Kublanov I.V."/>
            <person name="Muntyan M.S."/>
            <person name="Sorokin D.Y."/>
        </authorList>
    </citation>
    <scope>NUCLEOTIDE SEQUENCE [LARGE SCALE GENOMIC DNA]</scope>
    <source>
        <strain evidence="6 7">Omega</strain>
    </source>
</reference>
<dbReference type="KEGG" id="cprv:CYPRO_0208"/>
<accession>A0A345UG94</accession>
<evidence type="ECO:0000256" key="3">
    <source>
        <dbReference type="ARBA" id="ARBA00022827"/>
    </source>
</evidence>
<dbReference type="PRINTS" id="PR00411">
    <property type="entry name" value="PNDRDTASEI"/>
</dbReference>
<keyword evidence="7" id="KW-1185">Reference proteome</keyword>
<dbReference type="Pfam" id="PF07992">
    <property type="entry name" value="Pyr_redox_2"/>
    <property type="match status" value="1"/>
</dbReference>
<dbReference type="PANTHER" id="PTHR42913">
    <property type="entry name" value="APOPTOSIS-INDUCING FACTOR 1"/>
    <property type="match status" value="1"/>
</dbReference>
<dbReference type="SUPFAM" id="SSF51905">
    <property type="entry name" value="FAD/NAD(P)-binding domain"/>
    <property type="match status" value="2"/>
</dbReference>
<gene>
    <name evidence="6" type="ORF">CYPRO_0208</name>
</gene>
<evidence type="ECO:0000256" key="4">
    <source>
        <dbReference type="ARBA" id="ARBA00023002"/>
    </source>
</evidence>
<dbReference type="InterPro" id="IPR051169">
    <property type="entry name" value="NADH-Q_oxidoreductase"/>
</dbReference>
<feature type="domain" description="FAD/NAD(P)-binding" evidence="5">
    <location>
        <begin position="6"/>
        <end position="292"/>
    </location>
</feature>
<keyword evidence="2" id="KW-0285">Flavoprotein</keyword>
<evidence type="ECO:0000256" key="2">
    <source>
        <dbReference type="ARBA" id="ARBA00022630"/>
    </source>
</evidence>
<dbReference type="AlphaFoldDB" id="A0A345UG94"/>
<name>A0A345UG94_9BACT</name>
<dbReference type="EMBL" id="CP027806">
    <property type="protein sequence ID" value="AXI99495.1"/>
    <property type="molecule type" value="Genomic_DNA"/>
</dbReference>
<dbReference type="Proteomes" id="UP000254808">
    <property type="component" value="Chromosome"/>
</dbReference>
<dbReference type="PANTHER" id="PTHR42913:SF9">
    <property type="entry name" value="SLR1591 PROTEIN"/>
    <property type="match status" value="1"/>
</dbReference>
<evidence type="ECO:0000313" key="6">
    <source>
        <dbReference type="EMBL" id="AXI99495.1"/>
    </source>
</evidence>
<organism evidence="6 7">
    <name type="scientific">Cyclonatronum proteinivorum</name>
    <dbReference type="NCBI Taxonomy" id="1457365"/>
    <lineage>
        <taxon>Bacteria</taxon>
        <taxon>Pseudomonadati</taxon>
        <taxon>Balneolota</taxon>
        <taxon>Balneolia</taxon>
        <taxon>Balneolales</taxon>
        <taxon>Cyclonatronaceae</taxon>
        <taxon>Cyclonatronum</taxon>
    </lineage>
</organism>